<keyword evidence="2" id="KW-1185">Reference proteome</keyword>
<dbReference type="RefSeq" id="WP_321546180.1">
    <property type="nucleotide sequence ID" value="NZ_JAXIVS010000004.1"/>
</dbReference>
<dbReference type="Gene3D" id="2.130.10.10">
    <property type="entry name" value="YVTN repeat-like/Quinoprotein amine dehydrogenase"/>
    <property type="match status" value="1"/>
</dbReference>
<dbReference type="SUPFAM" id="SSF50969">
    <property type="entry name" value="YVTN repeat-like/Quinoprotein amine dehydrogenase"/>
    <property type="match status" value="1"/>
</dbReference>
<dbReference type="InterPro" id="IPR011044">
    <property type="entry name" value="Quino_amine_DH_bsu"/>
</dbReference>
<dbReference type="Proteomes" id="UP001291309">
    <property type="component" value="Unassembled WGS sequence"/>
</dbReference>
<gene>
    <name evidence="1" type="ORF">SYV04_13675</name>
</gene>
<evidence type="ECO:0000313" key="1">
    <source>
        <dbReference type="EMBL" id="MDY7227456.1"/>
    </source>
</evidence>
<reference evidence="1 2" key="1">
    <citation type="submission" date="2023-12" db="EMBL/GenBank/DDBJ databases">
        <title>the genome sequence of Hyalangium sp. s54d21.</title>
        <authorList>
            <person name="Zhang X."/>
        </authorList>
    </citation>
    <scope>NUCLEOTIDE SEQUENCE [LARGE SCALE GENOMIC DNA]</scope>
    <source>
        <strain evidence="2">s54d21</strain>
    </source>
</reference>
<organism evidence="1 2">
    <name type="scientific">Hyalangium rubrum</name>
    <dbReference type="NCBI Taxonomy" id="3103134"/>
    <lineage>
        <taxon>Bacteria</taxon>
        <taxon>Pseudomonadati</taxon>
        <taxon>Myxococcota</taxon>
        <taxon>Myxococcia</taxon>
        <taxon>Myxococcales</taxon>
        <taxon>Cystobacterineae</taxon>
        <taxon>Archangiaceae</taxon>
        <taxon>Hyalangium</taxon>
    </lineage>
</organism>
<proteinExistence type="predicted"/>
<accession>A0ABU5H2B2</accession>
<evidence type="ECO:0000313" key="2">
    <source>
        <dbReference type="Proteomes" id="UP001291309"/>
    </source>
</evidence>
<dbReference type="InterPro" id="IPR015943">
    <property type="entry name" value="WD40/YVTN_repeat-like_dom_sf"/>
</dbReference>
<sequence>MPDARTFYWMGREWVLEAGQPREMGNPGEGGVAASADGKVRAFAFCESLEIRDEKGQVRHHLELEPTVYPATEDSRGALRPAAQCSVALSPDGTFMVSWGSSDVRLWNPRGLKLIRQIRDYTQGVELSADGHSLVTWDEQNLRLWDPRTGKLLRTLRKHVTEVPVLWTEANAAWLVPMGRDASPQQRSLRRLDLKSGKATPLPELSFFTREARQTLDRSRVMLVSSSGASELRDAKSGKVLLALEDLQCVAGPSDLSPKGDAFALACEKGGLAVWELPPGSGP</sequence>
<dbReference type="EMBL" id="JAXIVS010000004">
    <property type="protein sequence ID" value="MDY7227456.1"/>
    <property type="molecule type" value="Genomic_DNA"/>
</dbReference>
<protein>
    <submittedName>
        <fullName evidence="1">WD40 repeat domain-containing protein</fullName>
    </submittedName>
</protein>
<name>A0ABU5H2B2_9BACT</name>
<comment type="caution">
    <text evidence="1">The sequence shown here is derived from an EMBL/GenBank/DDBJ whole genome shotgun (WGS) entry which is preliminary data.</text>
</comment>